<dbReference type="InParanoid" id="M4BU60"/>
<dbReference type="AlphaFoldDB" id="M4BU60"/>
<dbReference type="HOGENOM" id="CLU_2727610_0_0_1"/>
<sequence length="72" mass="8396">MDNDKLELVRLAAATAVQLIYFRSTELVSALRRHFRVNMSLSRDWRRSTTTRRKARVALYLDVEHVKGHPTA</sequence>
<dbReference type="Proteomes" id="UP000011713">
    <property type="component" value="Unassembled WGS sequence"/>
</dbReference>
<dbReference type="VEuPathDB" id="FungiDB:HpaG810047"/>
<proteinExistence type="predicted"/>
<keyword evidence="2" id="KW-1185">Reference proteome</keyword>
<reference evidence="1" key="2">
    <citation type="submission" date="2015-06" db="UniProtKB">
        <authorList>
            <consortium name="EnsemblProtists"/>
        </authorList>
    </citation>
    <scope>IDENTIFICATION</scope>
    <source>
        <strain evidence="1">Emoy2</strain>
    </source>
</reference>
<evidence type="ECO:0000313" key="2">
    <source>
        <dbReference type="Proteomes" id="UP000011713"/>
    </source>
</evidence>
<name>M4BU60_HYAAE</name>
<protein>
    <submittedName>
        <fullName evidence="1">Uncharacterized protein</fullName>
    </submittedName>
</protein>
<organism evidence="1 2">
    <name type="scientific">Hyaloperonospora arabidopsidis (strain Emoy2)</name>
    <name type="common">Downy mildew agent</name>
    <name type="synonym">Peronospora arabidopsidis</name>
    <dbReference type="NCBI Taxonomy" id="559515"/>
    <lineage>
        <taxon>Eukaryota</taxon>
        <taxon>Sar</taxon>
        <taxon>Stramenopiles</taxon>
        <taxon>Oomycota</taxon>
        <taxon>Peronosporomycetes</taxon>
        <taxon>Peronosporales</taxon>
        <taxon>Peronosporaceae</taxon>
        <taxon>Hyaloperonospora</taxon>
    </lineage>
</organism>
<reference evidence="2" key="1">
    <citation type="journal article" date="2010" name="Science">
        <title>Signatures of adaptation to obligate biotrophy in the Hyaloperonospora arabidopsidis genome.</title>
        <authorList>
            <person name="Baxter L."/>
            <person name="Tripathy S."/>
            <person name="Ishaque N."/>
            <person name="Boot N."/>
            <person name="Cabral A."/>
            <person name="Kemen E."/>
            <person name="Thines M."/>
            <person name="Ah-Fong A."/>
            <person name="Anderson R."/>
            <person name="Badejoko W."/>
            <person name="Bittner-Eddy P."/>
            <person name="Boore J.L."/>
            <person name="Chibucos M.C."/>
            <person name="Coates M."/>
            <person name="Dehal P."/>
            <person name="Delehaunty K."/>
            <person name="Dong S."/>
            <person name="Downton P."/>
            <person name="Dumas B."/>
            <person name="Fabro G."/>
            <person name="Fronick C."/>
            <person name="Fuerstenberg S.I."/>
            <person name="Fulton L."/>
            <person name="Gaulin E."/>
            <person name="Govers F."/>
            <person name="Hughes L."/>
            <person name="Humphray S."/>
            <person name="Jiang R.H."/>
            <person name="Judelson H."/>
            <person name="Kamoun S."/>
            <person name="Kyung K."/>
            <person name="Meijer H."/>
            <person name="Minx P."/>
            <person name="Morris P."/>
            <person name="Nelson J."/>
            <person name="Phuntumart V."/>
            <person name="Qutob D."/>
            <person name="Rehmany A."/>
            <person name="Rougon-Cardoso A."/>
            <person name="Ryden P."/>
            <person name="Torto-Alalibo T."/>
            <person name="Studholme D."/>
            <person name="Wang Y."/>
            <person name="Win J."/>
            <person name="Wood J."/>
            <person name="Clifton S.W."/>
            <person name="Rogers J."/>
            <person name="Van den Ackerveken G."/>
            <person name="Jones J.D."/>
            <person name="McDowell J.M."/>
            <person name="Beynon J."/>
            <person name="Tyler B.M."/>
        </authorList>
    </citation>
    <scope>NUCLEOTIDE SEQUENCE [LARGE SCALE GENOMIC DNA]</scope>
    <source>
        <strain evidence="2">Emoy2</strain>
    </source>
</reference>
<dbReference type="EMBL" id="JH597910">
    <property type="status" value="NOT_ANNOTATED_CDS"/>
    <property type="molecule type" value="Genomic_DNA"/>
</dbReference>
<accession>M4BU60</accession>
<dbReference type="EnsemblProtists" id="HpaT810047">
    <property type="protein sequence ID" value="HpaP810047"/>
    <property type="gene ID" value="HpaG810047"/>
</dbReference>
<evidence type="ECO:0000313" key="1">
    <source>
        <dbReference type="EnsemblProtists" id="HpaP810047"/>
    </source>
</evidence>